<sequence>MSQKYENVVSMKKELSVTKVTKRGGGQASGGDQGQPAEITTTEQTSEEVITIHEQVIRTSRGEKLKKMREALAEAAQKQNAKPKIQRVPFMLRDHKNLDKYYEPRVVALGPRHHGKEKYKQAEKVKLQLTEHFIKDSEQTNNDETLLKNVEDKIKELRECYDEEATKDHDDEALAWMLFVDGCSTLEFMYKYKELEVFKIKRDQVAFVEQDMFLLENQLPYQLLELLISSSNKRVYLEASIEEFVKMHGGAPVVQGPAVERKPTHLLDLLRTRMVGRPPSLSTEPGPPSLSTEPGCTHHILDLRPMVGPRPSHSTKPGCTHRLLDLLQTMVGPRPRALPHSFRNVQELQAAGIHFRPSEKNSLMDIYFKPLFLCCGFLYLPIIKVDDSMGPKFMNMIAYEMCPDFQNDFVVTSYIGFLDSLIDHADDVKHLRKKGIVQNLLGSDQEVAELFNEISTDLVPNDAIYRNVTAQIEDHYKTKWKTWMAQFFHDHFNSPWTFLGFIGVLLGLGLSGMQTWYAAFADPSPCDAVCKYLKTHPG</sequence>
<gene>
    <name evidence="2" type="ORF">C1H46_005305</name>
</gene>
<proteinExistence type="predicted"/>
<protein>
    <submittedName>
        <fullName evidence="2">Uncharacterized protein</fullName>
    </submittedName>
</protein>
<evidence type="ECO:0000313" key="3">
    <source>
        <dbReference type="Proteomes" id="UP000315295"/>
    </source>
</evidence>
<accession>A0A540ND11</accession>
<dbReference type="Proteomes" id="UP000315295">
    <property type="component" value="Unassembled WGS sequence"/>
</dbReference>
<feature type="region of interest" description="Disordered" evidence="1">
    <location>
        <begin position="1"/>
        <end position="45"/>
    </location>
</feature>
<dbReference type="AlphaFoldDB" id="A0A540ND11"/>
<dbReference type="EMBL" id="VIEB01000062">
    <property type="protein sequence ID" value="TQE08922.1"/>
    <property type="molecule type" value="Genomic_DNA"/>
</dbReference>
<dbReference type="PANTHER" id="PTHR31170">
    <property type="entry name" value="BNAC04G53230D PROTEIN"/>
    <property type="match status" value="1"/>
</dbReference>
<dbReference type="InterPro" id="IPR004158">
    <property type="entry name" value="DUF247_pln"/>
</dbReference>
<name>A0A540ND11_MALBA</name>
<dbReference type="Pfam" id="PF03140">
    <property type="entry name" value="DUF247"/>
    <property type="match status" value="1"/>
</dbReference>
<comment type="caution">
    <text evidence="2">The sequence shown here is derived from an EMBL/GenBank/DDBJ whole genome shotgun (WGS) entry which is preliminary data.</text>
</comment>
<reference evidence="2 3" key="1">
    <citation type="journal article" date="2019" name="G3 (Bethesda)">
        <title>Sequencing of a Wild Apple (Malus baccata) Genome Unravels the Differences Between Cultivated and Wild Apple Species Regarding Disease Resistance and Cold Tolerance.</title>
        <authorList>
            <person name="Chen X."/>
        </authorList>
    </citation>
    <scope>NUCLEOTIDE SEQUENCE [LARGE SCALE GENOMIC DNA]</scope>
    <source>
        <strain evidence="3">cv. Shandingzi</strain>
        <tissue evidence="2">Leaves</tissue>
    </source>
</reference>
<dbReference type="STRING" id="106549.A0A540ND11"/>
<feature type="compositionally biased region" description="Gly residues" evidence="1">
    <location>
        <begin position="23"/>
        <end position="33"/>
    </location>
</feature>
<organism evidence="2 3">
    <name type="scientific">Malus baccata</name>
    <name type="common">Siberian crab apple</name>
    <name type="synonym">Pyrus baccata</name>
    <dbReference type="NCBI Taxonomy" id="106549"/>
    <lineage>
        <taxon>Eukaryota</taxon>
        <taxon>Viridiplantae</taxon>
        <taxon>Streptophyta</taxon>
        <taxon>Embryophyta</taxon>
        <taxon>Tracheophyta</taxon>
        <taxon>Spermatophyta</taxon>
        <taxon>Magnoliopsida</taxon>
        <taxon>eudicotyledons</taxon>
        <taxon>Gunneridae</taxon>
        <taxon>Pentapetalae</taxon>
        <taxon>rosids</taxon>
        <taxon>fabids</taxon>
        <taxon>Rosales</taxon>
        <taxon>Rosaceae</taxon>
        <taxon>Amygdaloideae</taxon>
        <taxon>Maleae</taxon>
        <taxon>Malus</taxon>
    </lineage>
</organism>
<evidence type="ECO:0000313" key="2">
    <source>
        <dbReference type="EMBL" id="TQE08922.1"/>
    </source>
</evidence>
<keyword evidence="3" id="KW-1185">Reference proteome</keyword>
<dbReference type="PANTHER" id="PTHR31170:SF25">
    <property type="entry name" value="BNAA09G04570D PROTEIN"/>
    <property type="match status" value="1"/>
</dbReference>
<evidence type="ECO:0000256" key="1">
    <source>
        <dbReference type="SAM" id="MobiDB-lite"/>
    </source>
</evidence>